<evidence type="ECO:0000313" key="3">
    <source>
        <dbReference type="EMBL" id="KXT08664.1"/>
    </source>
</evidence>
<evidence type="ECO:0000256" key="2">
    <source>
        <dbReference type="SAM" id="Phobius"/>
    </source>
</evidence>
<keyword evidence="2" id="KW-1133">Transmembrane helix</keyword>
<dbReference type="Proteomes" id="UP000073492">
    <property type="component" value="Unassembled WGS sequence"/>
</dbReference>
<organism evidence="3 4">
    <name type="scientific">Pseudocercospora musae</name>
    <dbReference type="NCBI Taxonomy" id="113226"/>
    <lineage>
        <taxon>Eukaryota</taxon>
        <taxon>Fungi</taxon>
        <taxon>Dikarya</taxon>
        <taxon>Ascomycota</taxon>
        <taxon>Pezizomycotina</taxon>
        <taxon>Dothideomycetes</taxon>
        <taxon>Dothideomycetidae</taxon>
        <taxon>Mycosphaerellales</taxon>
        <taxon>Mycosphaerellaceae</taxon>
        <taxon>Pseudocercospora</taxon>
    </lineage>
</organism>
<protein>
    <submittedName>
        <fullName evidence="3">Uncharacterized protein</fullName>
    </submittedName>
</protein>
<evidence type="ECO:0000313" key="4">
    <source>
        <dbReference type="Proteomes" id="UP000073492"/>
    </source>
</evidence>
<name>A0A139I1S9_9PEZI</name>
<accession>A0A139I1S9</accession>
<sequence length="100" mass="11268">MELLAWADWVVVHGLVLALVLAMKLSLVSRHSGPDSSSIACGELRDYRSEGNDYEYDNGSMDIDMEELDKASHDVGSDAHNDSKIDDKHEESYLEEQEWP</sequence>
<dbReference type="AlphaFoldDB" id="A0A139I1S9"/>
<feature type="transmembrane region" description="Helical" evidence="2">
    <location>
        <begin position="6"/>
        <end position="27"/>
    </location>
</feature>
<proteinExistence type="predicted"/>
<dbReference type="EMBL" id="LFZO01000416">
    <property type="protein sequence ID" value="KXT08664.1"/>
    <property type="molecule type" value="Genomic_DNA"/>
</dbReference>
<feature type="compositionally biased region" description="Basic and acidic residues" evidence="1">
    <location>
        <begin position="68"/>
        <end position="92"/>
    </location>
</feature>
<keyword evidence="4" id="KW-1185">Reference proteome</keyword>
<feature type="region of interest" description="Disordered" evidence="1">
    <location>
        <begin position="55"/>
        <end position="100"/>
    </location>
</feature>
<keyword evidence="2" id="KW-0472">Membrane</keyword>
<gene>
    <name evidence="3" type="ORF">AC579_3966</name>
</gene>
<comment type="caution">
    <text evidence="3">The sequence shown here is derived from an EMBL/GenBank/DDBJ whole genome shotgun (WGS) entry which is preliminary data.</text>
</comment>
<reference evidence="3 4" key="1">
    <citation type="submission" date="2015-07" db="EMBL/GenBank/DDBJ databases">
        <title>Comparative genomics of the Sigatoka disease complex on banana suggests a link between parallel evolutionary changes in Pseudocercospora fijiensis and Pseudocercospora eumusae and increased virulence on the banana host.</title>
        <authorList>
            <person name="Chang T.-C."/>
            <person name="Salvucci A."/>
            <person name="Crous P.W."/>
            <person name="Stergiopoulos I."/>
        </authorList>
    </citation>
    <scope>NUCLEOTIDE SEQUENCE [LARGE SCALE GENOMIC DNA]</scope>
    <source>
        <strain evidence="3 4">CBS 116634</strain>
    </source>
</reference>
<keyword evidence="2" id="KW-0812">Transmembrane</keyword>
<evidence type="ECO:0000256" key="1">
    <source>
        <dbReference type="SAM" id="MobiDB-lite"/>
    </source>
</evidence>